<dbReference type="GO" id="GO:0031369">
    <property type="term" value="F:translation initiation factor binding"/>
    <property type="evidence" value="ECO:0007669"/>
    <property type="project" value="InterPro"/>
</dbReference>
<dbReference type="SMART" id="SM00515">
    <property type="entry name" value="eIF5C"/>
    <property type="match status" value="1"/>
</dbReference>
<dbReference type="InterPro" id="IPR003307">
    <property type="entry name" value="W2_domain"/>
</dbReference>
<dbReference type="OrthoDB" id="424572at2759"/>
<dbReference type="FunFam" id="1.25.40.180:FF:000022">
    <property type="entry name" value="Translation initiation factor eIF-2B epsilon subunit"/>
    <property type="match status" value="1"/>
</dbReference>
<dbReference type="Gene3D" id="3.90.550.10">
    <property type="entry name" value="Spore Coat Polysaccharide Biosynthesis Protein SpsA, Chain A"/>
    <property type="match status" value="1"/>
</dbReference>
<dbReference type="PANTHER" id="PTHR45887">
    <property type="entry name" value="TRANSLATION INITIATION FACTOR EIF-2B SUBUNIT EPSILON"/>
    <property type="match status" value="1"/>
</dbReference>
<dbReference type="Pfam" id="PF25084">
    <property type="entry name" value="LbH_EIF2B"/>
    <property type="match status" value="1"/>
</dbReference>
<keyword evidence="4" id="KW-0396">Initiation factor</keyword>
<protein>
    <recommendedName>
        <fullName evidence="6">Translation initiation factor eIF2B subunit epsilon</fullName>
    </recommendedName>
    <alternativeName>
        <fullName evidence="7">eIF2B GDP-GTP exchange factor subunit epsilon</fullName>
    </alternativeName>
</protein>
<evidence type="ECO:0000313" key="12">
    <source>
        <dbReference type="Proteomes" id="UP000182334"/>
    </source>
</evidence>
<feature type="region of interest" description="Disordered" evidence="9">
    <location>
        <begin position="512"/>
        <end position="550"/>
    </location>
</feature>
<evidence type="ECO:0000256" key="6">
    <source>
        <dbReference type="ARBA" id="ARBA00044144"/>
    </source>
</evidence>
<keyword evidence="3" id="KW-0963">Cytoplasm</keyword>
<proteinExistence type="inferred from homology"/>
<dbReference type="PANTHER" id="PTHR45887:SF1">
    <property type="entry name" value="TRANSLATION INITIATION FACTOR EIF-2B SUBUNIT EPSILON"/>
    <property type="match status" value="1"/>
</dbReference>
<evidence type="ECO:0000256" key="7">
    <source>
        <dbReference type="ARBA" id="ARBA00044345"/>
    </source>
</evidence>
<evidence type="ECO:0000256" key="9">
    <source>
        <dbReference type="SAM" id="MobiDB-lite"/>
    </source>
</evidence>
<dbReference type="EMBL" id="LT635757">
    <property type="protein sequence ID" value="SGZ50146.1"/>
    <property type="molecule type" value="Genomic_DNA"/>
</dbReference>
<sequence length="720" mass="81372">MPPKSKKQKEVVQDERFQAIVLTDSFETRFMPLTAVKPRCLLPLANVPLIEYTLEFLARAGVNEVYLMCSSHADQIQAYIEQLKWANNPIFSVTTVMSLESRSVGDAMRDLDNRGLITGDFLLVSGDVVTNIDFAKVMNFHKHKKTSDKDHIVTMVLTNGSPFHRTRSHLDPAVFVLDKKSNRCHYYQGIPPAEGKKSSISIDPELLEDIEDDFVIRNDLIDCHVDICLPHVPQIFQENFDYQTLRSDFVKGVLTSDLLKKTIYAYITDGSEYAARVELWATYDAVLQDILGRWSYPLTPDCNMFTDTSYNYEYCNIYKEDKVVLAQSCKIGNSTCIGSKTTLGNDTAVSKSVIGRNCRIGANVTIKNSYVWDNAVIEDNAVIDHAIVAASAVVKKNASLASGSVIGFNVVIGEEMHVTPGTRIAEKPLERDEFSESFESDEETEATLNVKIETNVNDVDLVGDDGRGVLYLSDKDYDDELELENNSVNNFSGVMYQLSSLNVSDDSIASLSKRKARRHTRHNSRSSRRLSSTSMMSDGNLYSEEEEEEDFEKEAIATVERAMEHNHDMDTALLELNTLRMSINVTYHEVRKATVKAMVKRVVHFVSTDTLNAKDATAKVFNDWGLLFQRQVFTNDEQVDLAQILQDVCATIDVQYGQIVLFVALRQLYELDIVEEDSILRWWDSEASTQTETLTKVRELTSQFVDWLKDAEEESEDESD</sequence>
<dbReference type="InterPro" id="IPR029044">
    <property type="entry name" value="Nucleotide-diphossugar_trans"/>
</dbReference>
<dbReference type="InterPro" id="IPR056764">
    <property type="entry name" value="LbH_EIF2B3/5"/>
</dbReference>
<dbReference type="Gene3D" id="1.25.40.180">
    <property type="match status" value="1"/>
</dbReference>
<dbReference type="InterPro" id="IPR044123">
    <property type="entry name" value="W2_eIF2B_epsilon"/>
</dbReference>
<dbReference type="CDD" id="cd05787">
    <property type="entry name" value="LbH_eIF2B_epsilon"/>
    <property type="match status" value="1"/>
</dbReference>
<keyword evidence="12" id="KW-1185">Reference proteome</keyword>
<dbReference type="InterPro" id="IPR005835">
    <property type="entry name" value="NTP_transferase_dom"/>
</dbReference>
<keyword evidence="5" id="KW-0648">Protein biosynthesis</keyword>
<evidence type="ECO:0000256" key="4">
    <source>
        <dbReference type="ARBA" id="ARBA00022540"/>
    </source>
</evidence>
<dbReference type="Proteomes" id="UP000182334">
    <property type="component" value="Chromosome II"/>
</dbReference>
<dbReference type="Pfam" id="PF02020">
    <property type="entry name" value="W2"/>
    <property type="match status" value="1"/>
</dbReference>
<dbReference type="STRING" id="45354.A0A1L0BIW1"/>
<dbReference type="Gene3D" id="2.160.10.10">
    <property type="entry name" value="Hexapeptide repeat proteins"/>
    <property type="match status" value="1"/>
</dbReference>
<evidence type="ECO:0000259" key="10">
    <source>
        <dbReference type="PROSITE" id="PS51363"/>
    </source>
</evidence>
<dbReference type="GO" id="GO:0005851">
    <property type="term" value="C:eukaryotic translation initiation factor 2B complex"/>
    <property type="evidence" value="ECO:0007669"/>
    <property type="project" value="UniProtKB-ARBA"/>
</dbReference>
<dbReference type="CDD" id="cd11558">
    <property type="entry name" value="W2_eIF2B_epsilon"/>
    <property type="match status" value="1"/>
</dbReference>
<gene>
    <name evidence="11" type="ORF">SAMEA4029010_CIC11G00000000602</name>
</gene>
<dbReference type="SUPFAM" id="SSF51161">
    <property type="entry name" value="Trimeric LpxA-like enzymes"/>
    <property type="match status" value="1"/>
</dbReference>
<dbReference type="GO" id="GO:0005085">
    <property type="term" value="F:guanyl-nucleotide exchange factor activity"/>
    <property type="evidence" value="ECO:0007669"/>
    <property type="project" value="InterPro"/>
</dbReference>
<reference evidence="11 12" key="1">
    <citation type="submission" date="2016-10" db="EMBL/GenBank/DDBJ databases">
        <authorList>
            <person name="de Groot N.N."/>
        </authorList>
    </citation>
    <scope>NUCLEOTIDE SEQUENCE [LARGE SCALE GENOMIC DNA]</scope>
    <source>
        <strain evidence="11 12">CBS 141442</strain>
    </source>
</reference>
<dbReference type="InterPro" id="IPR016024">
    <property type="entry name" value="ARM-type_fold"/>
</dbReference>
<accession>A0A1L0BIW1</accession>
<evidence type="ECO:0000256" key="1">
    <source>
        <dbReference type="ARBA" id="ARBA00004514"/>
    </source>
</evidence>
<dbReference type="GO" id="GO:0005829">
    <property type="term" value="C:cytosol"/>
    <property type="evidence" value="ECO:0007669"/>
    <property type="project" value="UniProtKB-SubCell"/>
</dbReference>
<evidence type="ECO:0000256" key="5">
    <source>
        <dbReference type="ARBA" id="ARBA00022917"/>
    </source>
</evidence>
<dbReference type="SUPFAM" id="SSF53448">
    <property type="entry name" value="Nucleotide-diphospho-sugar transferases"/>
    <property type="match status" value="1"/>
</dbReference>
<evidence type="ECO:0000313" key="11">
    <source>
        <dbReference type="EMBL" id="SGZ50146.1"/>
    </source>
</evidence>
<comment type="subunit">
    <text evidence="8">Component of the translation initiation factor 2B (eIF2B) complex which is a heterodecamer of two sets of five different subunits: alpha, beta, gamma, delta and epsilon. Subunits alpha, beta and delta comprise a regulatory subcomplex and subunits epsilon and gamma comprise a catalytic subcomplex. Within the complex, the hexameric regulatory complex resides at the center, with the two heterodimeric catalytic subcomplexes bound on opposite sides.</text>
</comment>
<dbReference type="GO" id="GO:0003743">
    <property type="term" value="F:translation initiation factor activity"/>
    <property type="evidence" value="ECO:0007669"/>
    <property type="project" value="UniProtKB-KW"/>
</dbReference>
<comment type="subcellular location">
    <subcellularLocation>
        <location evidence="1">Cytoplasm</location>
        <location evidence="1">Cytosol</location>
    </subcellularLocation>
</comment>
<dbReference type="CDD" id="cd04197">
    <property type="entry name" value="eIF-2B_epsilon_N"/>
    <property type="match status" value="1"/>
</dbReference>
<dbReference type="PROSITE" id="PS51363">
    <property type="entry name" value="W2"/>
    <property type="match status" value="1"/>
</dbReference>
<dbReference type="Pfam" id="PF00483">
    <property type="entry name" value="NTP_transferase"/>
    <property type="match status" value="1"/>
</dbReference>
<name>A0A1L0BIW1_9ASCO</name>
<dbReference type="InterPro" id="IPR051956">
    <property type="entry name" value="eIF2B_epsilon"/>
</dbReference>
<dbReference type="InterPro" id="IPR035543">
    <property type="entry name" value="eIF-2B_epsilon_N"/>
</dbReference>
<dbReference type="FunFam" id="3.90.550.10:FF:000066">
    <property type="entry name" value="Translation initiation factor eIF-2B subunit epsilon"/>
    <property type="match status" value="1"/>
</dbReference>
<dbReference type="InterPro" id="IPR011004">
    <property type="entry name" value="Trimer_LpxA-like_sf"/>
</dbReference>
<dbReference type="AlphaFoldDB" id="A0A1L0BIW1"/>
<evidence type="ECO:0000256" key="3">
    <source>
        <dbReference type="ARBA" id="ARBA00022490"/>
    </source>
</evidence>
<feature type="domain" description="W2" evidence="10">
    <location>
        <begin position="545"/>
        <end position="718"/>
    </location>
</feature>
<comment type="similarity">
    <text evidence="2">Belongs to the eIF-2B gamma/epsilon subunits family.</text>
</comment>
<feature type="compositionally biased region" description="Basic residues" evidence="9">
    <location>
        <begin position="512"/>
        <end position="528"/>
    </location>
</feature>
<evidence type="ECO:0000256" key="2">
    <source>
        <dbReference type="ARBA" id="ARBA00007878"/>
    </source>
</evidence>
<evidence type="ECO:0000256" key="8">
    <source>
        <dbReference type="ARBA" id="ARBA00046432"/>
    </source>
</evidence>
<organism evidence="11 12">
    <name type="scientific">Sungouiella intermedia</name>
    <dbReference type="NCBI Taxonomy" id="45354"/>
    <lineage>
        <taxon>Eukaryota</taxon>
        <taxon>Fungi</taxon>
        <taxon>Dikarya</taxon>
        <taxon>Ascomycota</taxon>
        <taxon>Saccharomycotina</taxon>
        <taxon>Pichiomycetes</taxon>
        <taxon>Metschnikowiaceae</taxon>
        <taxon>Sungouiella</taxon>
    </lineage>
</organism>
<dbReference type="SUPFAM" id="SSF48371">
    <property type="entry name" value="ARM repeat"/>
    <property type="match status" value="1"/>
</dbReference>